<reference evidence="3" key="1">
    <citation type="submission" date="2012-12" db="EMBL/GenBank/DDBJ databases">
        <authorList>
            <person name="Hellsten U."/>
            <person name="Grimwood J."/>
            <person name="Chapman J.A."/>
            <person name="Shapiro H."/>
            <person name="Aerts A."/>
            <person name="Otillar R.P."/>
            <person name="Terry A.Y."/>
            <person name="Boore J.L."/>
            <person name="Simakov O."/>
            <person name="Marletaz F."/>
            <person name="Cho S.-J."/>
            <person name="Edsinger-Gonzales E."/>
            <person name="Havlak P."/>
            <person name="Kuo D.-H."/>
            <person name="Larsson T."/>
            <person name="Lv J."/>
            <person name="Arendt D."/>
            <person name="Savage R."/>
            <person name="Osoegawa K."/>
            <person name="de Jong P."/>
            <person name="Lindberg D.R."/>
            <person name="Seaver E.C."/>
            <person name="Weisblat D.A."/>
            <person name="Putnam N.H."/>
            <person name="Grigoriev I.V."/>
            <person name="Rokhsar D.S."/>
        </authorList>
    </citation>
    <scope>NUCLEOTIDE SEQUENCE</scope>
    <source>
        <strain evidence="3">I ESC-2004</strain>
    </source>
</reference>
<evidence type="ECO:0000313" key="2">
    <source>
        <dbReference type="EnsemblMetazoa" id="CapteP193741"/>
    </source>
</evidence>
<accession>R7VKK6</accession>
<evidence type="ECO:0000313" key="1">
    <source>
        <dbReference type="EMBL" id="ELU16840.1"/>
    </source>
</evidence>
<dbReference type="HOGENOM" id="CLU_1322006_0_0_1"/>
<protein>
    <submittedName>
        <fullName evidence="1 2">Uncharacterized protein</fullName>
    </submittedName>
</protein>
<proteinExistence type="predicted"/>
<gene>
    <name evidence="1" type="ORF">CAPTEDRAFT_193741</name>
</gene>
<keyword evidence="3" id="KW-1185">Reference proteome</keyword>
<dbReference type="EMBL" id="KB292885">
    <property type="protein sequence ID" value="ELU16840.1"/>
    <property type="molecule type" value="Genomic_DNA"/>
</dbReference>
<reference evidence="2" key="3">
    <citation type="submission" date="2015-06" db="UniProtKB">
        <authorList>
            <consortium name="EnsemblMetazoa"/>
        </authorList>
    </citation>
    <scope>IDENTIFICATION</scope>
</reference>
<evidence type="ECO:0000313" key="3">
    <source>
        <dbReference type="Proteomes" id="UP000014760"/>
    </source>
</evidence>
<sequence length="208" mass="23815">MNRRILSQTFCFRIDKLNSCLDDLKHLFACDPLLERSLLALFATSCNRLKSVIGMKIFPWDAVLANTLYHIYKTYNNFGYGSHGDAYAIPYGLHHVLQEFSNVLRKSIHDDRNISWISISGNFDIVLNFALELAEVISGCNCSHNENENAISIVLTLFSVNPDPSKSAEAHWDRLFKVLDSLVISTKPNFYYFDARSALYFVKTEIYI</sequence>
<dbReference type="Proteomes" id="UP000014760">
    <property type="component" value="Unassembled WGS sequence"/>
</dbReference>
<organism evidence="1">
    <name type="scientific">Capitella teleta</name>
    <name type="common">Polychaete worm</name>
    <dbReference type="NCBI Taxonomy" id="283909"/>
    <lineage>
        <taxon>Eukaryota</taxon>
        <taxon>Metazoa</taxon>
        <taxon>Spiralia</taxon>
        <taxon>Lophotrochozoa</taxon>
        <taxon>Annelida</taxon>
        <taxon>Polychaeta</taxon>
        <taxon>Sedentaria</taxon>
        <taxon>Scolecida</taxon>
        <taxon>Capitellidae</taxon>
        <taxon>Capitella</taxon>
    </lineage>
</organism>
<dbReference type="EnsemblMetazoa" id="CapteT193741">
    <property type="protein sequence ID" value="CapteP193741"/>
    <property type="gene ID" value="CapteG193741"/>
</dbReference>
<name>R7VKK6_CAPTE</name>
<dbReference type="AlphaFoldDB" id="R7VKK6"/>
<dbReference type="EMBL" id="AMQN01036385">
    <property type="status" value="NOT_ANNOTATED_CDS"/>
    <property type="molecule type" value="Genomic_DNA"/>
</dbReference>
<reference evidence="1 3" key="2">
    <citation type="journal article" date="2013" name="Nature">
        <title>Insights into bilaterian evolution from three spiralian genomes.</title>
        <authorList>
            <person name="Simakov O."/>
            <person name="Marletaz F."/>
            <person name="Cho S.J."/>
            <person name="Edsinger-Gonzales E."/>
            <person name="Havlak P."/>
            <person name="Hellsten U."/>
            <person name="Kuo D.H."/>
            <person name="Larsson T."/>
            <person name="Lv J."/>
            <person name="Arendt D."/>
            <person name="Savage R."/>
            <person name="Osoegawa K."/>
            <person name="de Jong P."/>
            <person name="Grimwood J."/>
            <person name="Chapman J.A."/>
            <person name="Shapiro H."/>
            <person name="Aerts A."/>
            <person name="Otillar R.P."/>
            <person name="Terry A.Y."/>
            <person name="Boore J.L."/>
            <person name="Grigoriev I.V."/>
            <person name="Lindberg D.R."/>
            <person name="Seaver E.C."/>
            <person name="Weisblat D.A."/>
            <person name="Putnam N.H."/>
            <person name="Rokhsar D.S."/>
        </authorList>
    </citation>
    <scope>NUCLEOTIDE SEQUENCE</scope>
    <source>
        <strain evidence="1 3">I ESC-2004</strain>
    </source>
</reference>